<dbReference type="AlphaFoldDB" id="A0A7L6ARI4"/>
<feature type="transmembrane region" description="Helical" evidence="1">
    <location>
        <begin position="64"/>
        <end position="84"/>
    </location>
</feature>
<gene>
    <name evidence="2" type="ORF">HZT40_08875</name>
</gene>
<sequence length="90" mass="9980">MAQQPYGYLERRFEQPTEPFNRFVSNQVSGAILLLAAALTAGAFTLLLLALYQSLITYWPPTLAYLAMGLVCLLLAGSVLWIAMQTQRQA</sequence>
<dbReference type="EMBL" id="CP059265">
    <property type="protein sequence ID" value="QLQ31683.1"/>
    <property type="molecule type" value="Genomic_DNA"/>
</dbReference>
<dbReference type="Proteomes" id="UP000510621">
    <property type="component" value="Chromosome"/>
</dbReference>
<keyword evidence="1" id="KW-0472">Membrane</keyword>
<organism evidence="2 3">
    <name type="scientific">Candidatus Thiothrix singaporensis</name>
    <dbReference type="NCBI Taxonomy" id="2799669"/>
    <lineage>
        <taxon>Bacteria</taxon>
        <taxon>Pseudomonadati</taxon>
        <taxon>Pseudomonadota</taxon>
        <taxon>Gammaproteobacteria</taxon>
        <taxon>Thiotrichales</taxon>
        <taxon>Thiotrichaceae</taxon>
        <taxon>Thiothrix</taxon>
    </lineage>
</organism>
<name>A0A7L6ARI4_9GAMM</name>
<evidence type="ECO:0000256" key="1">
    <source>
        <dbReference type="SAM" id="Phobius"/>
    </source>
</evidence>
<protein>
    <submittedName>
        <fullName evidence="2">Uncharacterized protein</fullName>
    </submittedName>
</protein>
<reference evidence="2" key="1">
    <citation type="submission" date="2020-06" db="EMBL/GenBank/DDBJ databases">
        <title>Analysis procedures for assessing recovery of high quality, complete, closed genomes from Nanopore long read metagenome sequencing.</title>
        <authorList>
            <person name="Bessarab I."/>
            <person name="Arumugam K."/>
            <person name="Haryono M."/>
            <person name="Liu X."/>
            <person name="Roy S."/>
            <person name="Zuniga-Montanez R.E."/>
            <person name="Qiu G."/>
            <person name="Drautz-Moses D.I."/>
            <person name="Law Y.Y."/>
            <person name="Wuertz S."/>
            <person name="Lauro F.M."/>
            <person name="Huson D.H."/>
            <person name="Williams R.B."/>
        </authorList>
    </citation>
    <scope>NUCLEOTIDE SEQUENCE [LARGE SCALE GENOMIC DNA]</scope>
    <source>
        <strain evidence="2">SSD2</strain>
    </source>
</reference>
<accession>A0A7L6ARI4</accession>
<keyword evidence="3" id="KW-1185">Reference proteome</keyword>
<evidence type="ECO:0000313" key="2">
    <source>
        <dbReference type="EMBL" id="QLQ31683.1"/>
    </source>
</evidence>
<keyword evidence="1" id="KW-1133">Transmembrane helix</keyword>
<dbReference type="KEGG" id="this:HZT40_08875"/>
<feature type="transmembrane region" description="Helical" evidence="1">
    <location>
        <begin position="31"/>
        <end position="52"/>
    </location>
</feature>
<keyword evidence="1" id="KW-0812">Transmembrane</keyword>
<proteinExistence type="predicted"/>
<evidence type="ECO:0000313" key="3">
    <source>
        <dbReference type="Proteomes" id="UP000510621"/>
    </source>
</evidence>